<reference evidence="1" key="1">
    <citation type="submission" date="2022-03" db="EMBL/GenBank/DDBJ databases">
        <authorList>
            <person name="Sayadi A."/>
        </authorList>
    </citation>
    <scope>NUCLEOTIDE SEQUENCE</scope>
</reference>
<dbReference type="Proteomes" id="UP001152888">
    <property type="component" value="Unassembled WGS sequence"/>
</dbReference>
<gene>
    <name evidence="1" type="ORF">ACAOBT_LOCUS33177</name>
</gene>
<sequence length="24" mass="2883">MQILLIHHLNSSEISSQRFVYFYG</sequence>
<organism evidence="1 2">
    <name type="scientific">Acanthoscelides obtectus</name>
    <name type="common">Bean weevil</name>
    <name type="synonym">Bruchus obtectus</name>
    <dbReference type="NCBI Taxonomy" id="200917"/>
    <lineage>
        <taxon>Eukaryota</taxon>
        <taxon>Metazoa</taxon>
        <taxon>Ecdysozoa</taxon>
        <taxon>Arthropoda</taxon>
        <taxon>Hexapoda</taxon>
        <taxon>Insecta</taxon>
        <taxon>Pterygota</taxon>
        <taxon>Neoptera</taxon>
        <taxon>Endopterygota</taxon>
        <taxon>Coleoptera</taxon>
        <taxon>Polyphaga</taxon>
        <taxon>Cucujiformia</taxon>
        <taxon>Chrysomeloidea</taxon>
        <taxon>Chrysomelidae</taxon>
        <taxon>Bruchinae</taxon>
        <taxon>Bruchini</taxon>
        <taxon>Acanthoscelides</taxon>
    </lineage>
</organism>
<evidence type="ECO:0000313" key="1">
    <source>
        <dbReference type="EMBL" id="CAH2013046.1"/>
    </source>
</evidence>
<proteinExistence type="predicted"/>
<dbReference type="AlphaFoldDB" id="A0A9P0Q6X5"/>
<dbReference type="EMBL" id="CAKOFQ010008260">
    <property type="protein sequence ID" value="CAH2013046.1"/>
    <property type="molecule type" value="Genomic_DNA"/>
</dbReference>
<evidence type="ECO:0000313" key="2">
    <source>
        <dbReference type="Proteomes" id="UP001152888"/>
    </source>
</evidence>
<accession>A0A9P0Q6X5</accession>
<keyword evidence="2" id="KW-1185">Reference proteome</keyword>
<comment type="caution">
    <text evidence="1">The sequence shown here is derived from an EMBL/GenBank/DDBJ whole genome shotgun (WGS) entry which is preliminary data.</text>
</comment>
<protein>
    <submittedName>
        <fullName evidence="1">Uncharacterized protein</fullName>
    </submittedName>
</protein>
<name>A0A9P0Q6X5_ACAOB</name>